<evidence type="ECO:0000313" key="4">
    <source>
        <dbReference type="Proteomes" id="UP000283701"/>
    </source>
</evidence>
<evidence type="ECO:0000313" key="3">
    <source>
        <dbReference type="Proteomes" id="UP000266391"/>
    </source>
</evidence>
<gene>
    <name evidence="2" type="ORF">DW654_00405</name>
    <name evidence="1" type="ORF">DW813_02520</name>
</gene>
<evidence type="ECO:0000313" key="1">
    <source>
        <dbReference type="EMBL" id="RHD05822.1"/>
    </source>
</evidence>
<dbReference type="GeneID" id="75160545"/>
<dbReference type="EMBL" id="QRHP01000001">
    <property type="protein sequence ID" value="RHF87270.1"/>
    <property type="molecule type" value="Genomic_DNA"/>
</dbReference>
<dbReference type="Proteomes" id="UP000266391">
    <property type="component" value="Unassembled WGS sequence"/>
</dbReference>
<sequence length="60" mass="6683">MTNHTVELGDIEQLQELHGYKVIERLPVVLIENAELLQTNYTEGVVAQAVVQSVEDGDFS</sequence>
<dbReference type="RefSeq" id="WP_009860948.1">
    <property type="nucleotide sequence ID" value="NZ_DAWDJC010000024.1"/>
</dbReference>
<comment type="caution">
    <text evidence="1">The sequence shown here is derived from an EMBL/GenBank/DDBJ whole genome shotgun (WGS) entry which is preliminary data.</text>
</comment>
<dbReference type="Proteomes" id="UP000283701">
    <property type="component" value="Unassembled WGS sequence"/>
</dbReference>
<protein>
    <submittedName>
        <fullName evidence="1">Uncharacterized protein</fullName>
    </submittedName>
</protein>
<name>A0A396AJ79_9FIRM</name>
<organism evidence="1 3">
    <name type="scientific">Roseburia inulinivorans</name>
    <dbReference type="NCBI Taxonomy" id="360807"/>
    <lineage>
        <taxon>Bacteria</taxon>
        <taxon>Bacillati</taxon>
        <taxon>Bacillota</taxon>
        <taxon>Clostridia</taxon>
        <taxon>Lachnospirales</taxon>
        <taxon>Lachnospiraceae</taxon>
        <taxon>Roseburia</taxon>
    </lineage>
</organism>
<accession>A0A396AJ79</accession>
<proteinExistence type="predicted"/>
<dbReference type="EMBL" id="QSIQ01000002">
    <property type="protein sequence ID" value="RHD05822.1"/>
    <property type="molecule type" value="Genomic_DNA"/>
</dbReference>
<reference evidence="3 4" key="1">
    <citation type="submission" date="2018-08" db="EMBL/GenBank/DDBJ databases">
        <title>A genome reference for cultivated species of the human gut microbiota.</title>
        <authorList>
            <person name="Zou Y."/>
            <person name="Xue W."/>
            <person name="Luo G."/>
        </authorList>
    </citation>
    <scope>NUCLEOTIDE SEQUENCE [LARGE SCALE GENOMIC DNA]</scope>
    <source>
        <strain evidence="2 4">AM23-23AC</strain>
        <strain evidence="1 3">AM32-8LB</strain>
    </source>
</reference>
<dbReference type="AlphaFoldDB" id="A0A396AJ79"/>
<evidence type="ECO:0000313" key="2">
    <source>
        <dbReference type="EMBL" id="RHF87270.1"/>
    </source>
</evidence>